<accession>A0A1G6ENI1</accession>
<dbReference type="RefSeq" id="WP_244521422.1">
    <property type="nucleotide sequence ID" value="NZ_FMXQ01000019.1"/>
</dbReference>
<dbReference type="InterPro" id="IPR005471">
    <property type="entry name" value="Tscrpt_reg_IclR_N"/>
</dbReference>
<keyword evidence="3" id="KW-0804">Transcription</keyword>
<organism evidence="7 8">
    <name type="scientific">Bauldia litoralis</name>
    <dbReference type="NCBI Taxonomy" id="665467"/>
    <lineage>
        <taxon>Bacteria</taxon>
        <taxon>Pseudomonadati</taxon>
        <taxon>Pseudomonadota</taxon>
        <taxon>Alphaproteobacteria</taxon>
        <taxon>Hyphomicrobiales</taxon>
        <taxon>Kaistiaceae</taxon>
        <taxon>Bauldia</taxon>
    </lineage>
</organism>
<dbReference type="GO" id="GO:0003677">
    <property type="term" value="F:DNA binding"/>
    <property type="evidence" value="ECO:0007669"/>
    <property type="project" value="UniProtKB-KW"/>
</dbReference>
<feature type="region of interest" description="Disordered" evidence="4">
    <location>
        <begin position="1"/>
        <end position="26"/>
    </location>
</feature>
<dbReference type="PANTHER" id="PTHR30136:SF35">
    <property type="entry name" value="HTH-TYPE TRANSCRIPTIONAL REGULATOR RV1719"/>
    <property type="match status" value="1"/>
</dbReference>
<protein>
    <submittedName>
        <fullName evidence="7">Transcriptional regulator, IclR family</fullName>
    </submittedName>
</protein>
<name>A0A1G6ENI1_9HYPH</name>
<dbReference type="InterPro" id="IPR011991">
    <property type="entry name" value="ArsR-like_HTH"/>
</dbReference>
<dbReference type="Pfam" id="PF01614">
    <property type="entry name" value="IclR_C"/>
    <property type="match status" value="1"/>
</dbReference>
<evidence type="ECO:0000259" key="5">
    <source>
        <dbReference type="PROSITE" id="PS51077"/>
    </source>
</evidence>
<dbReference type="Pfam" id="PF09339">
    <property type="entry name" value="HTH_IclR"/>
    <property type="match status" value="1"/>
</dbReference>
<dbReference type="PROSITE" id="PS51077">
    <property type="entry name" value="HTH_ICLR"/>
    <property type="match status" value="1"/>
</dbReference>
<evidence type="ECO:0000256" key="3">
    <source>
        <dbReference type="ARBA" id="ARBA00023163"/>
    </source>
</evidence>
<dbReference type="InterPro" id="IPR050707">
    <property type="entry name" value="HTH_MetabolicPath_Reg"/>
</dbReference>
<dbReference type="InterPro" id="IPR014757">
    <property type="entry name" value="Tscrpt_reg_IclR_C"/>
</dbReference>
<dbReference type="PANTHER" id="PTHR30136">
    <property type="entry name" value="HELIX-TURN-HELIX TRANSCRIPTIONAL REGULATOR, ICLR FAMILY"/>
    <property type="match status" value="1"/>
</dbReference>
<keyword evidence="2" id="KW-0238">DNA-binding</keyword>
<gene>
    <name evidence="7" type="ORF">SAMN02982931_04756</name>
</gene>
<feature type="compositionally biased region" description="Polar residues" evidence="4">
    <location>
        <begin position="1"/>
        <end position="22"/>
    </location>
</feature>
<dbReference type="PROSITE" id="PS51078">
    <property type="entry name" value="ICLR_ED"/>
    <property type="match status" value="1"/>
</dbReference>
<dbReference type="EMBL" id="FMXQ01000019">
    <property type="protein sequence ID" value="SDB59008.1"/>
    <property type="molecule type" value="Genomic_DNA"/>
</dbReference>
<proteinExistence type="predicted"/>
<feature type="domain" description="IclR-ED" evidence="6">
    <location>
        <begin position="97"/>
        <end position="279"/>
    </location>
</feature>
<dbReference type="InterPro" id="IPR029016">
    <property type="entry name" value="GAF-like_dom_sf"/>
</dbReference>
<feature type="domain" description="HTH iclR-type" evidence="5">
    <location>
        <begin position="34"/>
        <end position="96"/>
    </location>
</feature>
<keyword evidence="1" id="KW-0805">Transcription regulation</keyword>
<dbReference type="CDD" id="cd00090">
    <property type="entry name" value="HTH_ARSR"/>
    <property type="match status" value="1"/>
</dbReference>
<dbReference type="SUPFAM" id="SSF55781">
    <property type="entry name" value="GAF domain-like"/>
    <property type="match status" value="1"/>
</dbReference>
<dbReference type="GO" id="GO:0003700">
    <property type="term" value="F:DNA-binding transcription factor activity"/>
    <property type="evidence" value="ECO:0007669"/>
    <property type="project" value="TreeGrafter"/>
</dbReference>
<dbReference type="Gene3D" id="1.10.10.10">
    <property type="entry name" value="Winged helix-like DNA-binding domain superfamily/Winged helix DNA-binding domain"/>
    <property type="match status" value="1"/>
</dbReference>
<dbReference type="GO" id="GO:0045892">
    <property type="term" value="P:negative regulation of DNA-templated transcription"/>
    <property type="evidence" value="ECO:0007669"/>
    <property type="project" value="TreeGrafter"/>
</dbReference>
<dbReference type="InterPro" id="IPR036390">
    <property type="entry name" value="WH_DNA-bd_sf"/>
</dbReference>
<evidence type="ECO:0000313" key="8">
    <source>
        <dbReference type="Proteomes" id="UP000199071"/>
    </source>
</evidence>
<evidence type="ECO:0000313" key="7">
    <source>
        <dbReference type="EMBL" id="SDB59008.1"/>
    </source>
</evidence>
<dbReference type="SMART" id="SM00346">
    <property type="entry name" value="HTH_ICLR"/>
    <property type="match status" value="1"/>
</dbReference>
<keyword evidence="8" id="KW-1185">Reference proteome</keyword>
<evidence type="ECO:0000256" key="2">
    <source>
        <dbReference type="ARBA" id="ARBA00023125"/>
    </source>
</evidence>
<evidence type="ECO:0000256" key="4">
    <source>
        <dbReference type="SAM" id="MobiDB-lite"/>
    </source>
</evidence>
<dbReference type="SUPFAM" id="SSF46785">
    <property type="entry name" value="Winged helix' DNA-binding domain"/>
    <property type="match status" value="1"/>
</dbReference>
<evidence type="ECO:0000259" key="6">
    <source>
        <dbReference type="PROSITE" id="PS51078"/>
    </source>
</evidence>
<dbReference type="Gene3D" id="3.30.450.40">
    <property type="match status" value="1"/>
</dbReference>
<reference evidence="7 8" key="1">
    <citation type="submission" date="2016-10" db="EMBL/GenBank/DDBJ databases">
        <authorList>
            <person name="de Groot N.N."/>
        </authorList>
    </citation>
    <scope>NUCLEOTIDE SEQUENCE [LARGE SCALE GENOMIC DNA]</scope>
    <source>
        <strain evidence="7 8">ATCC 35022</strain>
    </source>
</reference>
<dbReference type="AlphaFoldDB" id="A0A1G6ENI1"/>
<evidence type="ECO:0000256" key="1">
    <source>
        <dbReference type="ARBA" id="ARBA00023015"/>
    </source>
</evidence>
<dbReference type="Proteomes" id="UP000199071">
    <property type="component" value="Unassembled WGS sequence"/>
</dbReference>
<dbReference type="STRING" id="665467.SAMN02982931_04756"/>
<dbReference type="InterPro" id="IPR036388">
    <property type="entry name" value="WH-like_DNA-bd_sf"/>
</dbReference>
<sequence>MSPTHQSNVRDTMATTRQTSGKGSIGMAADRGSLKSMHKLMAILDCFSAFDRSLTLNEIAARCGMPKTTVHRLVSSLREVKLLEQDRERDRYRMGIRLFELGSIVMGNLDIYREARPLVERLIGATGEGSHLCVFDGTNMVSIEHHEPNSASVNWTTTLSISPSYCTGVGKAAIAFQEESVIEKIIAAGLLPFTANTITEPEALRRDLAATRERGYSIDEGEHQPSVRCIAAPVHNVTGHVFAAVSVSGPKDRVTRERIPSLAPLVIATARQISRQLGYDAGTE</sequence>